<dbReference type="RefSeq" id="WP_367408440.1">
    <property type="nucleotide sequence ID" value="NZ_JARNBH010000042.1"/>
</dbReference>
<comment type="caution">
    <text evidence="1">The sequence shown here is derived from an EMBL/GenBank/DDBJ whole genome shotgun (WGS) entry which is preliminary data.</text>
</comment>
<protein>
    <submittedName>
        <fullName evidence="1">Uncharacterized protein</fullName>
    </submittedName>
</protein>
<dbReference type="AlphaFoldDB" id="A0AAW9NPP0"/>
<sequence>MEFLLQGNRVFKQELDEVRYLFLPKNRIQKYCCFYNSILIKKGDLLFPSRWINHKETVLMPLETFNIEDYECMFFPNLLVKDMQKALDPFINIRVDEEYNSILALEELPAAAEPSIRDVLKDENEEPMIVEAYMQPDGSYIILDYGMSDHDIDGECTEDFAKLQISESYDLGSDSQQHIYKTIPIDGEDRIPFYTTSLQWYHSQFDESTEITTLKELDDIEDMLPFTKFQLAKK</sequence>
<name>A0AAW9NPP0_9BACI</name>
<accession>A0AAW9NPP0</accession>
<evidence type="ECO:0000313" key="2">
    <source>
        <dbReference type="Proteomes" id="UP001307168"/>
    </source>
</evidence>
<evidence type="ECO:0000313" key="1">
    <source>
        <dbReference type="EMBL" id="MEC0276900.1"/>
    </source>
</evidence>
<proteinExistence type="predicted"/>
<gene>
    <name evidence="1" type="ORF">P4706_28320</name>
</gene>
<organism evidence="1 2">
    <name type="scientific">Peribacillus castrilensis</name>
    <dbReference type="NCBI Taxonomy" id="2897690"/>
    <lineage>
        <taxon>Bacteria</taxon>
        <taxon>Bacillati</taxon>
        <taxon>Bacillota</taxon>
        <taxon>Bacilli</taxon>
        <taxon>Bacillales</taxon>
        <taxon>Bacillaceae</taxon>
        <taxon>Peribacillus</taxon>
    </lineage>
</organism>
<reference evidence="1 2" key="1">
    <citation type="submission" date="2023-03" db="EMBL/GenBank/DDBJ databases">
        <title>Bacillus Genome Sequencing.</title>
        <authorList>
            <person name="Dunlap C."/>
        </authorList>
    </citation>
    <scope>NUCLEOTIDE SEQUENCE [LARGE SCALE GENOMIC DNA]</scope>
    <source>
        <strain evidence="1 2">B-41290</strain>
    </source>
</reference>
<keyword evidence="2" id="KW-1185">Reference proteome</keyword>
<dbReference type="EMBL" id="JARNBH010000042">
    <property type="protein sequence ID" value="MEC0276900.1"/>
    <property type="molecule type" value="Genomic_DNA"/>
</dbReference>
<dbReference type="Proteomes" id="UP001307168">
    <property type="component" value="Unassembled WGS sequence"/>
</dbReference>